<dbReference type="Proteomes" id="UP001529510">
    <property type="component" value="Unassembled WGS sequence"/>
</dbReference>
<accession>A0ABD0QTY8</accession>
<feature type="non-terminal residue" evidence="2">
    <location>
        <position position="55"/>
    </location>
</feature>
<feature type="compositionally biased region" description="Acidic residues" evidence="1">
    <location>
        <begin position="33"/>
        <end position="49"/>
    </location>
</feature>
<protein>
    <submittedName>
        <fullName evidence="2">Uncharacterized protein</fullName>
    </submittedName>
</protein>
<evidence type="ECO:0000256" key="1">
    <source>
        <dbReference type="SAM" id="MobiDB-lite"/>
    </source>
</evidence>
<evidence type="ECO:0000313" key="2">
    <source>
        <dbReference type="EMBL" id="KAL0189675.1"/>
    </source>
</evidence>
<gene>
    <name evidence="2" type="ORF">M9458_016774</name>
</gene>
<name>A0ABD0QTY8_CIRMR</name>
<sequence length="55" mass="6051">VNKDFKALKRQSQAILPLIPEMPENLSILNLDPEADPSSEMASEEESSGEDPLLL</sequence>
<organism evidence="2 3">
    <name type="scientific">Cirrhinus mrigala</name>
    <name type="common">Mrigala</name>
    <dbReference type="NCBI Taxonomy" id="683832"/>
    <lineage>
        <taxon>Eukaryota</taxon>
        <taxon>Metazoa</taxon>
        <taxon>Chordata</taxon>
        <taxon>Craniata</taxon>
        <taxon>Vertebrata</taxon>
        <taxon>Euteleostomi</taxon>
        <taxon>Actinopterygii</taxon>
        <taxon>Neopterygii</taxon>
        <taxon>Teleostei</taxon>
        <taxon>Ostariophysi</taxon>
        <taxon>Cypriniformes</taxon>
        <taxon>Cyprinidae</taxon>
        <taxon>Labeoninae</taxon>
        <taxon>Labeonini</taxon>
        <taxon>Cirrhinus</taxon>
    </lineage>
</organism>
<feature type="region of interest" description="Disordered" evidence="1">
    <location>
        <begin position="29"/>
        <end position="55"/>
    </location>
</feature>
<evidence type="ECO:0000313" key="3">
    <source>
        <dbReference type="Proteomes" id="UP001529510"/>
    </source>
</evidence>
<feature type="non-terminal residue" evidence="2">
    <location>
        <position position="1"/>
    </location>
</feature>
<keyword evidence="3" id="KW-1185">Reference proteome</keyword>
<dbReference type="EMBL" id="JAMKFB020000007">
    <property type="protein sequence ID" value="KAL0189675.1"/>
    <property type="molecule type" value="Genomic_DNA"/>
</dbReference>
<comment type="caution">
    <text evidence="2">The sequence shown here is derived from an EMBL/GenBank/DDBJ whole genome shotgun (WGS) entry which is preliminary data.</text>
</comment>
<reference evidence="2 3" key="1">
    <citation type="submission" date="2024-05" db="EMBL/GenBank/DDBJ databases">
        <title>Genome sequencing and assembly of Indian major carp, Cirrhinus mrigala (Hamilton, 1822).</title>
        <authorList>
            <person name="Mohindra V."/>
            <person name="Chowdhury L.M."/>
            <person name="Lal K."/>
            <person name="Jena J.K."/>
        </authorList>
    </citation>
    <scope>NUCLEOTIDE SEQUENCE [LARGE SCALE GENOMIC DNA]</scope>
    <source>
        <strain evidence="2">CM1030</strain>
        <tissue evidence="2">Blood</tissue>
    </source>
</reference>
<proteinExistence type="predicted"/>
<dbReference type="AlphaFoldDB" id="A0ABD0QTY8"/>